<proteinExistence type="predicted"/>
<dbReference type="EMBL" id="WITJ01000012">
    <property type="protein sequence ID" value="MQW40141.1"/>
    <property type="molecule type" value="Genomic_DNA"/>
</dbReference>
<organism evidence="4 5">
    <name type="scientific">Lactococcus hircilactis</name>
    <dbReference type="NCBI Taxonomy" id="1494462"/>
    <lineage>
        <taxon>Bacteria</taxon>
        <taxon>Bacillati</taxon>
        <taxon>Bacillota</taxon>
        <taxon>Bacilli</taxon>
        <taxon>Lactobacillales</taxon>
        <taxon>Streptococcaceae</taxon>
        <taxon>Lactococcus</taxon>
    </lineage>
</organism>
<keyword evidence="2" id="KW-0472">Membrane</keyword>
<name>A0A7X1ZB54_9LACT</name>
<gene>
    <name evidence="4" type="ORF">GHI93_09400</name>
</gene>
<feature type="region of interest" description="Disordered" evidence="1">
    <location>
        <begin position="25"/>
        <end position="127"/>
    </location>
</feature>
<evidence type="ECO:0000256" key="1">
    <source>
        <dbReference type="SAM" id="MobiDB-lite"/>
    </source>
</evidence>
<comment type="caution">
    <text evidence="4">The sequence shown here is derived from an EMBL/GenBank/DDBJ whole genome shotgun (WGS) entry which is preliminary data.</text>
</comment>
<keyword evidence="3" id="KW-0732">Signal</keyword>
<evidence type="ECO:0000313" key="4">
    <source>
        <dbReference type="EMBL" id="MQW40141.1"/>
    </source>
</evidence>
<reference evidence="4 5" key="1">
    <citation type="submission" date="2019-10" db="EMBL/GenBank/DDBJ databases">
        <authorList>
            <person name="Dong K."/>
        </authorList>
    </citation>
    <scope>NUCLEOTIDE SEQUENCE [LARGE SCALE GENOMIC DNA]</scope>
    <source>
        <strain evidence="4 5">DSM 28960</strain>
    </source>
</reference>
<feature type="compositionally biased region" description="Polar residues" evidence="1">
    <location>
        <begin position="104"/>
        <end position="127"/>
    </location>
</feature>
<feature type="compositionally biased region" description="Low complexity" evidence="1">
    <location>
        <begin position="65"/>
        <end position="74"/>
    </location>
</feature>
<keyword evidence="2" id="KW-0812">Transmembrane</keyword>
<feature type="compositionally biased region" description="Low complexity" evidence="1">
    <location>
        <begin position="25"/>
        <end position="47"/>
    </location>
</feature>
<feature type="compositionally biased region" description="Polar residues" evidence="1">
    <location>
        <begin position="75"/>
        <end position="98"/>
    </location>
</feature>
<protein>
    <submittedName>
        <fullName evidence="4">Uncharacterized protein</fullName>
    </submittedName>
</protein>
<dbReference type="AlphaFoldDB" id="A0A7X1ZB54"/>
<accession>A0A7X1ZB54</accession>
<keyword evidence="5" id="KW-1185">Reference proteome</keyword>
<evidence type="ECO:0000313" key="5">
    <source>
        <dbReference type="Proteomes" id="UP000439550"/>
    </source>
</evidence>
<keyword evidence="2" id="KW-1133">Transmembrane helix</keyword>
<feature type="region of interest" description="Disordered" evidence="1">
    <location>
        <begin position="159"/>
        <end position="194"/>
    </location>
</feature>
<dbReference type="RefSeq" id="WP_153496799.1">
    <property type="nucleotide sequence ID" value="NZ_CAXYUY010000003.1"/>
</dbReference>
<evidence type="ECO:0000256" key="2">
    <source>
        <dbReference type="SAM" id="Phobius"/>
    </source>
</evidence>
<dbReference type="Proteomes" id="UP000439550">
    <property type="component" value="Unassembled WGS sequence"/>
</dbReference>
<feature type="chain" id="PRO_5039688191" evidence="3">
    <location>
        <begin position="23"/>
        <end position="194"/>
    </location>
</feature>
<sequence length="194" mass="20568">MKKLISWSSLILLLSSSTVGFADQATTNASSTPTTQNSSAQTAATQNKTNQNGTDATNSGEKTSESSNSEQTSSAQKNAGTQTSTTAQENTAPIANDSTKSDQNRNSPASSTTVIKETVNNSSKPNQTNLIPIILSSLSAVVTIVGGILAFLKHLRKKVGTQKSETPTTLSITPASQELKRTQTSDKRRRRRHS</sequence>
<feature type="signal peptide" evidence="3">
    <location>
        <begin position="1"/>
        <end position="22"/>
    </location>
</feature>
<evidence type="ECO:0000256" key="3">
    <source>
        <dbReference type="SAM" id="SignalP"/>
    </source>
</evidence>
<feature type="transmembrane region" description="Helical" evidence="2">
    <location>
        <begin position="130"/>
        <end position="152"/>
    </location>
</feature>
<feature type="compositionally biased region" description="Polar residues" evidence="1">
    <location>
        <begin position="48"/>
        <end position="61"/>
    </location>
</feature>
<feature type="compositionally biased region" description="Polar residues" evidence="1">
    <location>
        <begin position="161"/>
        <end position="176"/>
    </location>
</feature>